<dbReference type="Gene3D" id="3.40.50.300">
    <property type="entry name" value="P-loop containing nucleotide triphosphate hydrolases"/>
    <property type="match status" value="1"/>
</dbReference>
<dbReference type="CDD" id="cd03261">
    <property type="entry name" value="ABC_Org_Solvent_Resistant"/>
    <property type="match status" value="1"/>
</dbReference>
<evidence type="ECO:0000256" key="3">
    <source>
        <dbReference type="ARBA" id="ARBA00022741"/>
    </source>
</evidence>
<keyword evidence="3" id="KW-0547">Nucleotide-binding</keyword>
<accession>A0A0E8C528</accession>
<dbReference type="InterPro" id="IPR003439">
    <property type="entry name" value="ABC_transporter-like_ATP-bd"/>
</dbReference>
<dbReference type="PROSITE" id="PS50893">
    <property type="entry name" value="ABC_TRANSPORTER_2"/>
    <property type="match status" value="1"/>
</dbReference>
<protein>
    <submittedName>
        <fullName evidence="5">Uncharacterized ABC transporter ATP-binding protein HI_1087</fullName>
    </submittedName>
</protein>
<evidence type="ECO:0000256" key="2">
    <source>
        <dbReference type="ARBA" id="ARBA00022475"/>
    </source>
</evidence>
<dbReference type="AlphaFoldDB" id="A0A0E8C528"/>
<dbReference type="Proteomes" id="UP000255014">
    <property type="component" value="Unassembled WGS sequence"/>
</dbReference>
<gene>
    <name evidence="5" type="ORF">NCTC10911_00440</name>
</gene>
<dbReference type="GO" id="GO:0016887">
    <property type="term" value="F:ATP hydrolysis activity"/>
    <property type="evidence" value="ECO:0007669"/>
    <property type="project" value="InterPro"/>
</dbReference>
<dbReference type="EMBL" id="UFTT01000002">
    <property type="protein sequence ID" value="SUV63439.1"/>
    <property type="molecule type" value="Genomic_DNA"/>
</dbReference>
<dbReference type="InterPro" id="IPR027417">
    <property type="entry name" value="P-loop_NTPase"/>
</dbReference>
<keyword evidence="2" id="KW-0472">Membrane</keyword>
<dbReference type="PANTHER" id="PTHR43023">
    <property type="entry name" value="PROTEIN TRIGALACTOSYLDIACYLGLYCEROL 3, CHLOROPLASTIC"/>
    <property type="match status" value="1"/>
</dbReference>
<dbReference type="GeneID" id="69603642"/>
<name>A0A0E8C528_BORPT</name>
<dbReference type="GO" id="GO:0005524">
    <property type="term" value="F:ATP binding"/>
    <property type="evidence" value="ECO:0007669"/>
    <property type="project" value="UniProtKB-KW"/>
</dbReference>
<evidence type="ECO:0000256" key="1">
    <source>
        <dbReference type="ARBA" id="ARBA00022448"/>
    </source>
</evidence>
<proteinExistence type="predicted"/>
<keyword evidence="4 5" id="KW-0067">ATP-binding</keyword>
<keyword evidence="1" id="KW-0813">Transport</keyword>
<dbReference type="Pfam" id="PF00005">
    <property type="entry name" value="ABC_tran"/>
    <property type="match status" value="1"/>
</dbReference>
<sequence>MGSVAQQNLFSATDLAVAPVIAVRGLRTAFGDHVVHDNLDLSVYPGEILALVGGSGTGKTVLLRQIIGLERPAAGTIEVLGRRVQELEPAERRRLSHRWGMLFQAGALFSSLSVFDNVALPLRELRTVPEDLVCDVVMCRLAMVGLTSKDADKRPADLSGGMVKRVALARALSLDPELLFLDEPTAGLDPLRSDEFVDLVRSLHRQLGFTVVMVTHDLDTLLALATRVAVLADKRVIVCDTVREVLKVDHPFIRSFFLGERGRRALGDLAPKETGNGKP</sequence>
<keyword evidence="2" id="KW-1003">Cell membrane</keyword>
<reference evidence="5 6" key="1">
    <citation type="submission" date="2018-06" db="EMBL/GenBank/DDBJ databases">
        <authorList>
            <consortium name="Pathogen Informatics"/>
            <person name="Doyle S."/>
        </authorList>
    </citation>
    <scope>NUCLEOTIDE SEQUENCE [LARGE SCALE GENOMIC DNA]</scope>
    <source>
        <strain evidence="5 6">NCTC10911</strain>
    </source>
</reference>
<dbReference type="InterPro" id="IPR003593">
    <property type="entry name" value="AAA+_ATPase"/>
</dbReference>
<organism evidence="5 6">
    <name type="scientific">Bordetella pertussis</name>
    <dbReference type="NCBI Taxonomy" id="520"/>
    <lineage>
        <taxon>Bacteria</taxon>
        <taxon>Pseudomonadati</taxon>
        <taxon>Pseudomonadota</taxon>
        <taxon>Betaproteobacteria</taxon>
        <taxon>Burkholderiales</taxon>
        <taxon>Alcaligenaceae</taxon>
        <taxon>Bordetella</taxon>
    </lineage>
</organism>
<evidence type="ECO:0000313" key="6">
    <source>
        <dbReference type="Proteomes" id="UP000255014"/>
    </source>
</evidence>
<dbReference type="RefSeq" id="WP_003807131.1">
    <property type="nucleotide sequence ID" value="NZ_AP024746.1"/>
</dbReference>
<dbReference type="SUPFAM" id="SSF52540">
    <property type="entry name" value="P-loop containing nucleoside triphosphate hydrolases"/>
    <property type="match status" value="1"/>
</dbReference>
<dbReference type="SMART" id="SM00382">
    <property type="entry name" value="AAA"/>
    <property type="match status" value="1"/>
</dbReference>
<evidence type="ECO:0000256" key="4">
    <source>
        <dbReference type="ARBA" id="ARBA00022840"/>
    </source>
</evidence>
<dbReference type="PANTHER" id="PTHR43023:SF3">
    <property type="entry name" value="PROTEIN TRIGALACTOSYLDIACYLGLYCEROL 3, CHLOROPLASTIC"/>
    <property type="match status" value="1"/>
</dbReference>
<evidence type="ECO:0000313" key="5">
    <source>
        <dbReference type="EMBL" id="SUV63439.1"/>
    </source>
</evidence>
<dbReference type="OMA" id="YTACDRI"/>